<dbReference type="Pfam" id="PF14539">
    <property type="entry name" value="DUF4442"/>
    <property type="match status" value="1"/>
</dbReference>
<reference evidence="1 2" key="1">
    <citation type="journal article" date="2005" name="Nucleic Acids Res.">
        <title>Genomic blueprint of Hahella chejuensis, a marine microbe producing an algicidal agent.</title>
        <authorList>
            <person name="Jeong H."/>
            <person name="Yim J.H."/>
            <person name="Lee C."/>
            <person name="Choi S.-H."/>
            <person name="Park Y.K."/>
            <person name="Yoon S.H."/>
            <person name="Hur C.-G."/>
            <person name="Kang H.-Y."/>
            <person name="Kim D."/>
            <person name="Lee H.H."/>
            <person name="Park K.H."/>
            <person name="Park S.-H."/>
            <person name="Park H.-S."/>
            <person name="Lee H.K."/>
            <person name="Oh T.K."/>
            <person name="Kim J.F."/>
        </authorList>
    </citation>
    <scope>NUCLEOTIDE SEQUENCE [LARGE SCALE GENOMIC DNA]</scope>
    <source>
        <strain evidence="1 2">KCTC 2396</strain>
    </source>
</reference>
<dbReference type="InterPro" id="IPR029069">
    <property type="entry name" value="HotDog_dom_sf"/>
</dbReference>
<dbReference type="OrthoDB" id="793353at2"/>
<dbReference type="HOGENOM" id="CLU_102543_2_0_6"/>
<gene>
    <name evidence="1" type="ordered locus">HCH_05784</name>
</gene>
<dbReference type="EMBL" id="CP000155">
    <property type="protein sequence ID" value="ABC32435.1"/>
    <property type="molecule type" value="Genomic_DNA"/>
</dbReference>
<dbReference type="Gene3D" id="3.10.129.10">
    <property type="entry name" value="Hotdog Thioesterase"/>
    <property type="match status" value="1"/>
</dbReference>
<organism evidence="1 2">
    <name type="scientific">Hahella chejuensis (strain KCTC 2396)</name>
    <dbReference type="NCBI Taxonomy" id="349521"/>
    <lineage>
        <taxon>Bacteria</taxon>
        <taxon>Pseudomonadati</taxon>
        <taxon>Pseudomonadota</taxon>
        <taxon>Gammaproteobacteria</taxon>
        <taxon>Oceanospirillales</taxon>
        <taxon>Hahellaceae</taxon>
        <taxon>Hahella</taxon>
    </lineage>
</organism>
<dbReference type="KEGG" id="hch:HCH_05784"/>
<accession>Q2SA89</accession>
<protein>
    <recommendedName>
        <fullName evidence="3">DUF4442 domain-containing protein</fullName>
    </recommendedName>
</protein>
<proteinExistence type="predicted"/>
<evidence type="ECO:0008006" key="3">
    <source>
        <dbReference type="Google" id="ProtNLM"/>
    </source>
</evidence>
<dbReference type="SUPFAM" id="SSF54637">
    <property type="entry name" value="Thioesterase/thiol ester dehydrase-isomerase"/>
    <property type="match status" value="1"/>
</dbReference>
<sequence>MTIAATAPQEQANSMLRLYHSFARLPLGAWLFSRALCIKAPYFSSIRPCIRQLKPGLSEWEIKNRRRVRNHLGSVHALAMGNLAELCAGTLMEASLPAHLRWIPKGMQIEYLKKATTELVATAEIADPAALTSGNYEVEVIVKNASGEAVSRALITMWLSEKKQRR</sequence>
<dbReference type="RefSeq" id="WP_011399494.1">
    <property type="nucleotide sequence ID" value="NC_007645.1"/>
</dbReference>
<dbReference type="InterPro" id="IPR027961">
    <property type="entry name" value="DUF4442"/>
</dbReference>
<name>Q2SA89_HAHCH</name>
<evidence type="ECO:0000313" key="2">
    <source>
        <dbReference type="Proteomes" id="UP000000238"/>
    </source>
</evidence>
<dbReference type="eggNOG" id="COG2050">
    <property type="taxonomic scope" value="Bacteria"/>
</dbReference>
<dbReference type="Proteomes" id="UP000000238">
    <property type="component" value="Chromosome"/>
</dbReference>
<dbReference type="AlphaFoldDB" id="Q2SA89"/>
<dbReference type="STRING" id="349521.HCH_05784"/>
<dbReference type="CDD" id="cd03443">
    <property type="entry name" value="PaaI_thioesterase"/>
    <property type="match status" value="1"/>
</dbReference>
<keyword evidence="2" id="KW-1185">Reference proteome</keyword>
<evidence type="ECO:0000313" key="1">
    <source>
        <dbReference type="EMBL" id="ABC32435.1"/>
    </source>
</evidence>